<dbReference type="FunFam" id="3.40.50.2000:FF:000061">
    <property type="entry name" value="UDP-glycosyltransferase 83A1"/>
    <property type="match status" value="1"/>
</dbReference>
<keyword evidence="6" id="KW-1185">Reference proteome</keyword>
<evidence type="ECO:0000256" key="1">
    <source>
        <dbReference type="ARBA" id="ARBA00004721"/>
    </source>
</evidence>
<accession>A0AAD8H417</accession>
<dbReference type="EMBL" id="JAUIZM010000010">
    <property type="protein sequence ID" value="KAK1359976.1"/>
    <property type="molecule type" value="Genomic_DNA"/>
</dbReference>
<protein>
    <submittedName>
        <fullName evidence="5">UDP-glycosyltransferase 83A1</fullName>
    </submittedName>
</protein>
<gene>
    <name evidence="5" type="ORF">POM88_044450</name>
</gene>
<organism evidence="5 6">
    <name type="scientific">Heracleum sosnowskyi</name>
    <dbReference type="NCBI Taxonomy" id="360622"/>
    <lineage>
        <taxon>Eukaryota</taxon>
        <taxon>Viridiplantae</taxon>
        <taxon>Streptophyta</taxon>
        <taxon>Embryophyta</taxon>
        <taxon>Tracheophyta</taxon>
        <taxon>Spermatophyta</taxon>
        <taxon>Magnoliopsida</taxon>
        <taxon>eudicotyledons</taxon>
        <taxon>Gunneridae</taxon>
        <taxon>Pentapetalae</taxon>
        <taxon>asterids</taxon>
        <taxon>campanulids</taxon>
        <taxon>Apiales</taxon>
        <taxon>Apiaceae</taxon>
        <taxon>Apioideae</taxon>
        <taxon>apioid superclade</taxon>
        <taxon>Tordylieae</taxon>
        <taxon>Tordyliinae</taxon>
        <taxon>Heracleum</taxon>
    </lineage>
</organism>
<dbReference type="InterPro" id="IPR002213">
    <property type="entry name" value="UDP_glucos_trans"/>
</dbReference>
<evidence type="ECO:0000313" key="6">
    <source>
        <dbReference type="Proteomes" id="UP001237642"/>
    </source>
</evidence>
<dbReference type="Gene3D" id="3.40.50.2000">
    <property type="entry name" value="Glycogen Phosphorylase B"/>
    <property type="match status" value="2"/>
</dbReference>
<dbReference type="GO" id="GO:0080044">
    <property type="term" value="F:quercetin 7-O-glucosyltransferase activity"/>
    <property type="evidence" value="ECO:0007669"/>
    <property type="project" value="TreeGrafter"/>
</dbReference>
<name>A0AAD8H417_9APIA</name>
<dbReference type="PROSITE" id="PS00018">
    <property type="entry name" value="EF_HAND_1"/>
    <property type="match status" value="2"/>
</dbReference>
<evidence type="ECO:0000256" key="2">
    <source>
        <dbReference type="ARBA" id="ARBA00009995"/>
    </source>
</evidence>
<proteinExistence type="inferred from homology"/>
<evidence type="ECO:0000313" key="5">
    <source>
        <dbReference type="EMBL" id="KAK1359976.1"/>
    </source>
</evidence>
<comment type="caution">
    <text evidence="5">The sequence shown here is derived from an EMBL/GenBank/DDBJ whole genome shotgun (WGS) entry which is preliminary data.</text>
</comment>
<keyword evidence="4" id="KW-0414">Isoprene biosynthesis</keyword>
<comment type="pathway">
    <text evidence="1">Secondary metabolite biosynthesis; terpenoid biosynthesis.</text>
</comment>
<dbReference type="FunFam" id="3.40.50.2000:FF:000108">
    <property type="entry name" value="UDP-glycosyltransferase 83A1"/>
    <property type="match status" value="1"/>
</dbReference>
<evidence type="ECO:0000256" key="3">
    <source>
        <dbReference type="ARBA" id="ARBA00022679"/>
    </source>
</evidence>
<dbReference type="CDD" id="cd03784">
    <property type="entry name" value="GT1_Gtf-like"/>
    <property type="match status" value="1"/>
</dbReference>
<keyword evidence="3" id="KW-0808">Transferase</keyword>
<dbReference type="SUPFAM" id="SSF53756">
    <property type="entry name" value="UDP-Glycosyltransferase/glycogen phosphorylase"/>
    <property type="match status" value="1"/>
</dbReference>
<sequence length="454" mass="50979">MGNPHILAIPYPSQGHVIPLMELSLQLVKKGFKVTFVNTEFIHKRVLSALSKEDSVGELINLVSIPDGMEPWEDRSDLGKLCQDIFRVMPGELEKLVKDIKRTDDNEITCIIADENLGWALEVAEKMKIKKAAFWPGSAAVLALIFSIPNLIQDGILDSDGTILRHEMITLTSTMPAMNPKQFAWASLGNSNTERIIFNLLGETNRNVKLADRIICNTSYELEPAALALFPEILPIGPLLADHQLGKSSGYFWPADASCLAWLDQQPYQSVIYVAFGSITIFDQKQFEELALGLEVAKRPFLWVVRPDTMDEKSDMFLKVVMARIGKCGRTVGWTHQQAVLNHPSVGCFLSHCGWNSTMEGLSNGVPFLCWPYFADQFLNQTYICDVWKVGLSLDKDASGIITRGEIKNKVETLLNDKEFKERALIHQEKVTSGTQDNGYSDKNMSNFIEWMEM</sequence>
<dbReference type="Pfam" id="PF00201">
    <property type="entry name" value="UDPGT"/>
    <property type="match status" value="1"/>
</dbReference>
<dbReference type="GO" id="GO:0008299">
    <property type="term" value="P:isoprenoid biosynthetic process"/>
    <property type="evidence" value="ECO:0007669"/>
    <property type="project" value="UniProtKB-KW"/>
</dbReference>
<dbReference type="GO" id="GO:0080043">
    <property type="term" value="F:quercetin 3-O-glucosyltransferase activity"/>
    <property type="evidence" value="ECO:0007669"/>
    <property type="project" value="TreeGrafter"/>
</dbReference>
<dbReference type="PANTHER" id="PTHR11926">
    <property type="entry name" value="GLUCOSYL/GLUCURONOSYL TRANSFERASES"/>
    <property type="match status" value="1"/>
</dbReference>
<reference evidence="5" key="1">
    <citation type="submission" date="2023-02" db="EMBL/GenBank/DDBJ databases">
        <title>Genome of toxic invasive species Heracleum sosnowskyi carries increased number of genes despite the absence of recent whole-genome duplications.</title>
        <authorList>
            <person name="Schelkunov M."/>
            <person name="Shtratnikova V."/>
            <person name="Makarenko M."/>
            <person name="Klepikova A."/>
            <person name="Omelchenko D."/>
            <person name="Novikova G."/>
            <person name="Obukhova E."/>
            <person name="Bogdanov V."/>
            <person name="Penin A."/>
            <person name="Logacheva M."/>
        </authorList>
    </citation>
    <scope>NUCLEOTIDE SEQUENCE</scope>
    <source>
        <strain evidence="5">Hsosn_3</strain>
        <tissue evidence="5">Leaf</tissue>
    </source>
</reference>
<dbReference type="Proteomes" id="UP001237642">
    <property type="component" value="Unassembled WGS sequence"/>
</dbReference>
<dbReference type="AlphaFoldDB" id="A0AAD8H417"/>
<dbReference type="InterPro" id="IPR018247">
    <property type="entry name" value="EF_Hand_1_Ca_BS"/>
</dbReference>
<comment type="similarity">
    <text evidence="2">Belongs to the UDP-glycosyltransferase family.</text>
</comment>
<reference evidence="5" key="2">
    <citation type="submission" date="2023-05" db="EMBL/GenBank/DDBJ databases">
        <authorList>
            <person name="Schelkunov M.I."/>
        </authorList>
    </citation>
    <scope>NUCLEOTIDE SEQUENCE</scope>
    <source>
        <strain evidence="5">Hsosn_3</strain>
        <tissue evidence="5">Leaf</tissue>
    </source>
</reference>
<dbReference type="PANTHER" id="PTHR11926:SF1412">
    <property type="entry name" value="UDP-GLYCOSYLTRANSFERASE 83A1-LIKE"/>
    <property type="match status" value="1"/>
</dbReference>
<evidence type="ECO:0000256" key="4">
    <source>
        <dbReference type="ARBA" id="ARBA00023229"/>
    </source>
</evidence>